<proteinExistence type="predicted"/>
<gene>
    <name evidence="2" type="ORF">JHL18_00510</name>
</gene>
<dbReference type="PANTHER" id="PTHR43236">
    <property type="entry name" value="ANTITOXIN HIGA1"/>
    <property type="match status" value="1"/>
</dbReference>
<evidence type="ECO:0000259" key="1">
    <source>
        <dbReference type="Pfam" id="PF06114"/>
    </source>
</evidence>
<dbReference type="InterPro" id="IPR010359">
    <property type="entry name" value="IrrE_HExxH"/>
</dbReference>
<dbReference type="EMBL" id="JAENHN010000002">
    <property type="protein sequence ID" value="MBK1809130.1"/>
    <property type="molecule type" value="Genomic_DNA"/>
</dbReference>
<comment type="caution">
    <text evidence="2">The sequence shown here is derived from an EMBL/GenBank/DDBJ whole genome shotgun (WGS) entry which is preliminary data.</text>
</comment>
<accession>A0ABS1EIF6</accession>
<feature type="domain" description="IrrE N-terminal-like" evidence="1">
    <location>
        <begin position="61"/>
        <end position="135"/>
    </location>
</feature>
<protein>
    <submittedName>
        <fullName evidence="2">ImmA/IrrE family metallo-endopeptidase</fullName>
    </submittedName>
</protein>
<dbReference type="RefSeq" id="WP_200265680.1">
    <property type="nucleotide sequence ID" value="NZ_JAENHN010000002.1"/>
</dbReference>
<evidence type="ECO:0000313" key="3">
    <source>
        <dbReference type="Proteomes" id="UP000596739"/>
    </source>
</evidence>
<dbReference type="Gene3D" id="1.10.10.2910">
    <property type="match status" value="1"/>
</dbReference>
<dbReference type="InterPro" id="IPR052345">
    <property type="entry name" value="Rad_response_metalloprotease"/>
</dbReference>
<dbReference type="PANTHER" id="PTHR43236:SF1">
    <property type="entry name" value="BLL7220 PROTEIN"/>
    <property type="match status" value="1"/>
</dbReference>
<dbReference type="Pfam" id="PF06114">
    <property type="entry name" value="Peptidase_M78"/>
    <property type="match status" value="1"/>
</dbReference>
<organism evidence="2 3">
    <name type="scientific">Clostridium yunnanense</name>
    <dbReference type="NCBI Taxonomy" id="2800325"/>
    <lineage>
        <taxon>Bacteria</taxon>
        <taxon>Bacillati</taxon>
        <taxon>Bacillota</taxon>
        <taxon>Clostridia</taxon>
        <taxon>Eubacteriales</taxon>
        <taxon>Clostridiaceae</taxon>
        <taxon>Clostridium</taxon>
    </lineage>
</organism>
<keyword evidence="3" id="KW-1185">Reference proteome</keyword>
<name>A0ABS1EIF6_9CLOT</name>
<sequence>MENKTICDRVKEIREQYGLIGTAVDPLIIAQENGIKILEKSNLTINGEPVSGAIIKKNNDITIYVNAEDSKVRKRFTVAHEIAHYYLHLDKNKQFVDLKRNNSKAPMELEADEFAGCLLMDTEHVNERYEKAKSIGLSNEGIVSVLAGIFVVSDAAMYTRLKNLGKF</sequence>
<reference evidence="3" key="1">
    <citation type="submission" date="2021-01" db="EMBL/GenBank/DDBJ databases">
        <title>Genome public.</title>
        <authorList>
            <person name="Liu C."/>
            <person name="Sun Q."/>
        </authorList>
    </citation>
    <scope>NUCLEOTIDE SEQUENCE [LARGE SCALE GENOMIC DNA]</scope>
    <source>
        <strain evidence="3">YIM B02505</strain>
    </source>
</reference>
<evidence type="ECO:0000313" key="2">
    <source>
        <dbReference type="EMBL" id="MBK1809130.1"/>
    </source>
</evidence>
<dbReference type="Proteomes" id="UP000596739">
    <property type="component" value="Unassembled WGS sequence"/>
</dbReference>